<feature type="non-terminal residue" evidence="2">
    <location>
        <position position="274"/>
    </location>
</feature>
<accession>X1NMB0</accession>
<dbReference type="EMBL" id="BARV01016853">
    <property type="protein sequence ID" value="GAI31351.1"/>
    <property type="molecule type" value="Genomic_DNA"/>
</dbReference>
<feature type="domain" description="Transposase IS4-like" evidence="1">
    <location>
        <begin position="7"/>
        <end position="187"/>
    </location>
</feature>
<dbReference type="SUPFAM" id="SSF53098">
    <property type="entry name" value="Ribonuclease H-like"/>
    <property type="match status" value="1"/>
</dbReference>
<dbReference type="AlphaFoldDB" id="X1NMB0"/>
<dbReference type="InterPro" id="IPR012337">
    <property type="entry name" value="RNaseH-like_sf"/>
</dbReference>
<gene>
    <name evidence="2" type="ORF">S06H3_28829</name>
</gene>
<dbReference type="GO" id="GO:0006313">
    <property type="term" value="P:DNA transposition"/>
    <property type="evidence" value="ECO:0007669"/>
    <property type="project" value="InterPro"/>
</dbReference>
<comment type="caution">
    <text evidence="2">The sequence shown here is derived from an EMBL/GenBank/DDBJ whole genome shotgun (WGS) entry which is preliminary data.</text>
</comment>
<evidence type="ECO:0000313" key="2">
    <source>
        <dbReference type="EMBL" id="GAI31351.1"/>
    </source>
</evidence>
<proteinExistence type="predicted"/>
<name>X1NMB0_9ZZZZ</name>
<organism evidence="2">
    <name type="scientific">marine sediment metagenome</name>
    <dbReference type="NCBI Taxonomy" id="412755"/>
    <lineage>
        <taxon>unclassified sequences</taxon>
        <taxon>metagenomes</taxon>
        <taxon>ecological metagenomes</taxon>
    </lineage>
</organism>
<dbReference type="Pfam" id="PF01609">
    <property type="entry name" value="DDE_Tnp_1"/>
    <property type="match status" value="1"/>
</dbReference>
<evidence type="ECO:0000259" key="1">
    <source>
        <dbReference type="Pfam" id="PF01609"/>
    </source>
</evidence>
<sequence length="274" mass="31704">MKTSSAIDSLVIDRGFLDGKVLYEIDDQGIEFVIPLKRNMEAAKDARQLALCGDSAPVTREVEVTHGYGKKKYTEKVVTTLMGVPDLLTCDWFNPEGSKVNTTKKDYEPIPLNAVVVKKWDNKTPPLEKQVVFVTNIDVRDPFITFDRYDERSLMENNLFREVKQNWHLEHPPKKTKEGVYIQTYTTMAMKALTTAFLKWQEEQLQLEALGGQSTRQMYRRKLKVLNRNKVIVFIGSHFGIFPSHEVFMLVNVPVYKTEEELNISREQIYAKYT</sequence>
<protein>
    <recommendedName>
        <fullName evidence="1">Transposase IS4-like domain-containing protein</fullName>
    </recommendedName>
</protein>
<reference evidence="2" key="1">
    <citation type="journal article" date="2014" name="Front. Microbiol.">
        <title>High frequency of phylogenetically diverse reductive dehalogenase-homologous genes in deep subseafloor sedimentary metagenomes.</title>
        <authorList>
            <person name="Kawai M."/>
            <person name="Futagami T."/>
            <person name="Toyoda A."/>
            <person name="Takaki Y."/>
            <person name="Nishi S."/>
            <person name="Hori S."/>
            <person name="Arai W."/>
            <person name="Tsubouchi T."/>
            <person name="Morono Y."/>
            <person name="Uchiyama I."/>
            <person name="Ito T."/>
            <person name="Fujiyama A."/>
            <person name="Inagaki F."/>
            <person name="Takami H."/>
        </authorList>
    </citation>
    <scope>NUCLEOTIDE SEQUENCE</scope>
    <source>
        <strain evidence="2">Expedition CK06-06</strain>
    </source>
</reference>
<dbReference type="GO" id="GO:0003677">
    <property type="term" value="F:DNA binding"/>
    <property type="evidence" value="ECO:0007669"/>
    <property type="project" value="InterPro"/>
</dbReference>
<dbReference type="InterPro" id="IPR002559">
    <property type="entry name" value="Transposase_11"/>
</dbReference>
<dbReference type="GO" id="GO:0004803">
    <property type="term" value="F:transposase activity"/>
    <property type="evidence" value="ECO:0007669"/>
    <property type="project" value="InterPro"/>
</dbReference>